<gene>
    <name evidence="2" type="ORF">Cvel_7906</name>
</gene>
<dbReference type="Gene3D" id="3.40.50.1240">
    <property type="entry name" value="Phosphoglycerate mutase-like"/>
    <property type="match status" value="1"/>
</dbReference>
<evidence type="ECO:0000313" key="2">
    <source>
        <dbReference type="EMBL" id="CEM46449.1"/>
    </source>
</evidence>
<dbReference type="VEuPathDB" id="CryptoDB:Cvel_7906"/>
<dbReference type="InterPro" id="IPR029033">
    <property type="entry name" value="His_PPase_superfam"/>
</dbReference>
<dbReference type="PhylomeDB" id="A0A0G4HQD3"/>
<reference evidence="2" key="1">
    <citation type="submission" date="2014-11" db="EMBL/GenBank/DDBJ databases">
        <authorList>
            <person name="Otto D Thomas"/>
            <person name="Naeem Raeece"/>
        </authorList>
    </citation>
    <scope>NUCLEOTIDE SEQUENCE</scope>
</reference>
<feature type="signal peptide" evidence="1">
    <location>
        <begin position="1"/>
        <end position="23"/>
    </location>
</feature>
<dbReference type="EMBL" id="CDMZ01003460">
    <property type="protein sequence ID" value="CEM46449.1"/>
    <property type="molecule type" value="Genomic_DNA"/>
</dbReference>
<sequence>MSPSLSRWLVSPLCLLSPLRVTSFSLSTQGPASRLFSSTSGETLATIDETPPLHQLVKGVAEQPFSSSVVPEGKVFRHRYVGLRHGQSKANVEGIISSEPSIGCVRHGLTEMGREQARSSASSLKDLLSESELKSAEFISSDFTRARETAVECMGELSRLLSPQWIPPPLRIDQGLRERFFGDLDGLPLSKYHIVWPIDSLDARNARHRVESVNATADRVGRLLCALEREGEPGVRKTFVLVSHADTLQIMQSFLVWAETKGAGWDPRLFHQLRFANAEVRDLRCLPDPVPIEYPGPA</sequence>
<dbReference type="SMART" id="SM00855">
    <property type="entry name" value="PGAM"/>
    <property type="match status" value="1"/>
</dbReference>
<protein>
    <submittedName>
        <fullName evidence="2">Uncharacterized protein</fullName>
    </submittedName>
</protein>
<dbReference type="InterPro" id="IPR013078">
    <property type="entry name" value="His_Pase_superF_clade-1"/>
</dbReference>
<feature type="chain" id="PRO_5005192095" evidence="1">
    <location>
        <begin position="24"/>
        <end position="298"/>
    </location>
</feature>
<organism evidence="2">
    <name type="scientific">Chromera velia CCMP2878</name>
    <dbReference type="NCBI Taxonomy" id="1169474"/>
    <lineage>
        <taxon>Eukaryota</taxon>
        <taxon>Sar</taxon>
        <taxon>Alveolata</taxon>
        <taxon>Colpodellida</taxon>
        <taxon>Chromeraceae</taxon>
        <taxon>Chromera</taxon>
    </lineage>
</organism>
<dbReference type="PANTHER" id="PTHR47821">
    <property type="entry name" value="PHOSPHOGLYCERATE MUTASE FAMILY PROTEIN"/>
    <property type="match status" value="1"/>
</dbReference>
<name>A0A0G4HQD3_9ALVE</name>
<dbReference type="PANTHER" id="PTHR47821:SF2">
    <property type="entry name" value="PHOSPHOGLYCERATE MUTASE FAMILY PROTEIN"/>
    <property type="match status" value="1"/>
</dbReference>
<dbReference type="SUPFAM" id="SSF53254">
    <property type="entry name" value="Phosphoglycerate mutase-like"/>
    <property type="match status" value="1"/>
</dbReference>
<evidence type="ECO:0000256" key="1">
    <source>
        <dbReference type="SAM" id="SignalP"/>
    </source>
</evidence>
<accession>A0A0G4HQD3</accession>
<dbReference type="Pfam" id="PF00300">
    <property type="entry name" value="His_Phos_1"/>
    <property type="match status" value="1"/>
</dbReference>
<proteinExistence type="predicted"/>
<dbReference type="CDD" id="cd07067">
    <property type="entry name" value="HP_PGM_like"/>
    <property type="match status" value="1"/>
</dbReference>
<dbReference type="AlphaFoldDB" id="A0A0G4HQD3"/>
<keyword evidence="1" id="KW-0732">Signal</keyword>